<keyword evidence="6" id="KW-0812">Transmembrane</keyword>
<dbReference type="EMBL" id="QCZG01000039">
    <property type="protein sequence ID" value="PWA08270.1"/>
    <property type="molecule type" value="Genomic_DNA"/>
</dbReference>
<dbReference type="OrthoDB" id="2566057at2"/>
<name>A0A2U1JST9_9BACI</name>
<evidence type="ECO:0000256" key="3">
    <source>
        <dbReference type="ARBA" id="ARBA00022525"/>
    </source>
</evidence>
<keyword evidence="6" id="KW-1133">Transmembrane helix</keyword>
<dbReference type="NCBIfam" id="TIGR01167">
    <property type="entry name" value="LPXTG_anchor"/>
    <property type="match status" value="1"/>
</dbReference>
<evidence type="ECO:0000256" key="4">
    <source>
        <dbReference type="ARBA" id="ARBA00022729"/>
    </source>
</evidence>
<evidence type="ECO:0000313" key="8">
    <source>
        <dbReference type="EMBL" id="PWA08270.1"/>
    </source>
</evidence>
<dbReference type="InterPro" id="IPR022121">
    <property type="entry name" value="Peptidase_M73_camelysin"/>
</dbReference>
<accession>A0A2U1JST9</accession>
<dbReference type="Pfam" id="PF12389">
    <property type="entry name" value="Peptidase_M73"/>
    <property type="match status" value="1"/>
</dbReference>
<keyword evidence="9" id="KW-1185">Reference proteome</keyword>
<dbReference type="RefSeq" id="WP_116555746.1">
    <property type="nucleotide sequence ID" value="NZ_QCZG01000039.1"/>
</dbReference>
<keyword evidence="6" id="KW-0472">Membrane</keyword>
<evidence type="ECO:0000256" key="6">
    <source>
        <dbReference type="SAM" id="Phobius"/>
    </source>
</evidence>
<evidence type="ECO:0000259" key="7">
    <source>
        <dbReference type="Pfam" id="PF00746"/>
    </source>
</evidence>
<feature type="transmembrane region" description="Helical" evidence="6">
    <location>
        <begin position="191"/>
        <end position="208"/>
    </location>
</feature>
<dbReference type="AlphaFoldDB" id="A0A2U1JST9"/>
<comment type="caution">
    <text evidence="8">The sequence shown here is derived from an EMBL/GenBank/DDBJ whole genome shotgun (WGS) entry which is preliminary data.</text>
</comment>
<reference evidence="8 9" key="1">
    <citation type="submission" date="2018-04" db="EMBL/GenBank/DDBJ databases">
        <title>Camelliibacillus theae gen. nov., sp. nov., isolated from Pu'er tea.</title>
        <authorList>
            <person name="Niu L."/>
        </authorList>
    </citation>
    <scope>NUCLEOTIDE SEQUENCE [LARGE SCALE GENOMIC DNA]</scope>
    <source>
        <strain evidence="8 9">T8</strain>
    </source>
</reference>
<proteinExistence type="predicted"/>
<dbReference type="Pfam" id="PF00746">
    <property type="entry name" value="Gram_pos_anchor"/>
    <property type="match status" value="1"/>
</dbReference>
<keyword evidence="4" id="KW-0732">Signal</keyword>
<evidence type="ECO:0000256" key="5">
    <source>
        <dbReference type="ARBA" id="ARBA00023088"/>
    </source>
</evidence>
<keyword evidence="5" id="KW-0572">Peptidoglycan-anchor</keyword>
<evidence type="ECO:0000256" key="2">
    <source>
        <dbReference type="ARBA" id="ARBA00022512"/>
    </source>
</evidence>
<comment type="subcellular location">
    <subcellularLocation>
        <location evidence="1">Secreted</location>
        <location evidence="1">Cell wall</location>
        <topology evidence="1">Peptidoglycan-anchor</topology>
    </subcellularLocation>
</comment>
<dbReference type="InterPro" id="IPR019931">
    <property type="entry name" value="LPXTG_anchor"/>
</dbReference>
<organism evidence="8 9">
    <name type="scientific">Pueribacillus theae</name>
    <dbReference type="NCBI Taxonomy" id="2171751"/>
    <lineage>
        <taxon>Bacteria</taxon>
        <taxon>Bacillati</taxon>
        <taxon>Bacillota</taxon>
        <taxon>Bacilli</taxon>
        <taxon>Bacillales</taxon>
        <taxon>Bacillaceae</taxon>
        <taxon>Pueribacillus</taxon>
    </lineage>
</organism>
<sequence>MIRPTFIQLITMYLGLVLLLFVFFPTGKTGADESKPQIDLSLSPVQQLFNIHNMKPGDWMTRTLTIQNKGNQDFMYQSGAYFISGSKMLYNQLVMTVSAGDEILYEGKLSGFNGFEKRPLAHLEEEELTYTVEFPYESGNEFQGLTTKVAFHFAAGMLPEKVTESVGAVPVNGDPSSFGSALPKTGEINPIIFYLIGLALIAAGIVLYRKKRNPFIWMTGKGRSQ</sequence>
<evidence type="ECO:0000256" key="1">
    <source>
        <dbReference type="ARBA" id="ARBA00004168"/>
    </source>
</evidence>
<evidence type="ECO:0000313" key="9">
    <source>
        <dbReference type="Proteomes" id="UP000245998"/>
    </source>
</evidence>
<gene>
    <name evidence="8" type="ORF">DCC39_15150</name>
</gene>
<keyword evidence="2" id="KW-0134">Cell wall</keyword>
<dbReference type="Proteomes" id="UP000245998">
    <property type="component" value="Unassembled WGS sequence"/>
</dbReference>
<keyword evidence="3" id="KW-0964">Secreted</keyword>
<feature type="domain" description="Gram-positive cocci surface proteins LPxTG" evidence="7">
    <location>
        <begin position="175"/>
        <end position="213"/>
    </location>
</feature>
<protein>
    <recommendedName>
        <fullName evidence="7">Gram-positive cocci surface proteins LPxTG domain-containing protein</fullName>
    </recommendedName>
</protein>